<dbReference type="Pfam" id="PF14584">
    <property type="entry name" value="DUF4446"/>
    <property type="match status" value="1"/>
</dbReference>
<accession>A0A162L4X7</accession>
<dbReference type="STRING" id="1763538.LPB68_12015"/>
<evidence type="ECO:0000256" key="2">
    <source>
        <dbReference type="SAM" id="Phobius"/>
    </source>
</evidence>
<reference evidence="3 4" key="1">
    <citation type="submission" date="2016-02" db="EMBL/GenBank/DDBJ databases">
        <title>Paenibacillus sp. LPB0068, isolated from Crassostrea gigas.</title>
        <authorList>
            <person name="Shin S.-K."/>
            <person name="Yi H."/>
        </authorList>
    </citation>
    <scope>NUCLEOTIDE SEQUENCE [LARGE SCALE GENOMIC DNA]</scope>
    <source>
        <strain evidence="3 4">LPB0068</strain>
    </source>
</reference>
<sequence>MSELNDLVMENLALYIGIIMLIVFVLLALMFTQLSKLNKLRRRYEQMMAGTGVNNLESLLIDLKIQLDRLEDEHGKQKGTLENTMEKLQSVKGHVGLVRYNAFGERGSDLSFSVAMIDDQSDGVVLTSIYNRDNSYIYAKPLQQGDSSYSLSNEEKEAINLAKQKM</sequence>
<dbReference type="Proteomes" id="UP000077134">
    <property type="component" value="Unassembled WGS sequence"/>
</dbReference>
<proteinExistence type="predicted"/>
<keyword evidence="4" id="KW-1185">Reference proteome</keyword>
<comment type="caution">
    <text evidence="3">The sequence shown here is derived from an EMBL/GenBank/DDBJ whole genome shotgun (WGS) entry which is preliminary data.</text>
</comment>
<name>A0A162L4X7_9BACL</name>
<keyword evidence="2" id="KW-0812">Transmembrane</keyword>
<organism evidence="3 4">
    <name type="scientific">Paenibacillus crassostreae</name>
    <dbReference type="NCBI Taxonomy" id="1763538"/>
    <lineage>
        <taxon>Bacteria</taxon>
        <taxon>Bacillati</taxon>
        <taxon>Bacillota</taxon>
        <taxon>Bacilli</taxon>
        <taxon>Bacillales</taxon>
        <taxon>Paenibacillaceae</taxon>
        <taxon>Paenibacillus</taxon>
    </lineage>
</organism>
<protein>
    <recommendedName>
        <fullName evidence="5">DUF4446 domain-containing protein</fullName>
    </recommendedName>
</protein>
<dbReference type="InterPro" id="IPR027981">
    <property type="entry name" value="DUF4446"/>
</dbReference>
<dbReference type="RefSeq" id="WP_068660873.1">
    <property type="nucleotide sequence ID" value="NZ_CP017770.1"/>
</dbReference>
<keyword evidence="2" id="KW-0472">Membrane</keyword>
<dbReference type="AlphaFoldDB" id="A0A162L4X7"/>
<feature type="transmembrane region" description="Helical" evidence="2">
    <location>
        <begin position="12"/>
        <end position="34"/>
    </location>
</feature>
<keyword evidence="2" id="KW-1133">Transmembrane helix</keyword>
<evidence type="ECO:0000313" key="4">
    <source>
        <dbReference type="Proteomes" id="UP000077134"/>
    </source>
</evidence>
<dbReference type="KEGG" id="pcx:LPB68_12015"/>
<evidence type="ECO:0008006" key="5">
    <source>
        <dbReference type="Google" id="ProtNLM"/>
    </source>
</evidence>
<gene>
    <name evidence="3" type="ORF">PNBC_18875</name>
</gene>
<dbReference type="OrthoDB" id="5244042at2"/>
<dbReference type="EMBL" id="LSFN01000036">
    <property type="protein sequence ID" value="OAB72045.1"/>
    <property type="molecule type" value="Genomic_DNA"/>
</dbReference>
<evidence type="ECO:0000313" key="3">
    <source>
        <dbReference type="EMBL" id="OAB72045.1"/>
    </source>
</evidence>
<keyword evidence="1" id="KW-0175">Coiled coil</keyword>
<feature type="coiled-coil region" evidence="1">
    <location>
        <begin position="53"/>
        <end position="87"/>
    </location>
</feature>
<evidence type="ECO:0000256" key="1">
    <source>
        <dbReference type="SAM" id="Coils"/>
    </source>
</evidence>